<feature type="domain" description="LRAT" evidence="1">
    <location>
        <begin position="51"/>
        <end position="147"/>
    </location>
</feature>
<dbReference type="RefSeq" id="WP_377150896.1">
    <property type="nucleotide sequence ID" value="NZ_JBHSAF010000002.1"/>
</dbReference>
<proteinExistence type="predicted"/>
<evidence type="ECO:0000313" key="2">
    <source>
        <dbReference type="EMBL" id="MFC3912744.1"/>
    </source>
</evidence>
<accession>A0ABV8CL16</accession>
<dbReference type="GO" id="GO:0016746">
    <property type="term" value="F:acyltransferase activity"/>
    <property type="evidence" value="ECO:0007669"/>
    <property type="project" value="UniProtKB-KW"/>
</dbReference>
<name>A0ABV8CL16_9GAMM</name>
<dbReference type="Proteomes" id="UP001595692">
    <property type="component" value="Unassembled WGS sequence"/>
</dbReference>
<evidence type="ECO:0000313" key="3">
    <source>
        <dbReference type="Proteomes" id="UP001595692"/>
    </source>
</evidence>
<protein>
    <submittedName>
        <fullName evidence="2">Lecithin retinol acyltransferase family protein</fullName>
    </submittedName>
</protein>
<dbReference type="Gene3D" id="3.90.1720.10">
    <property type="entry name" value="endopeptidase domain like (from Nostoc punctiforme)"/>
    <property type="match status" value="1"/>
</dbReference>
<keyword evidence="3" id="KW-1185">Reference proteome</keyword>
<reference evidence="3" key="1">
    <citation type="journal article" date="2019" name="Int. J. Syst. Evol. Microbiol.">
        <title>The Global Catalogue of Microorganisms (GCM) 10K type strain sequencing project: providing services to taxonomists for standard genome sequencing and annotation.</title>
        <authorList>
            <consortium name="The Broad Institute Genomics Platform"/>
            <consortium name="The Broad Institute Genome Sequencing Center for Infectious Disease"/>
            <person name="Wu L."/>
            <person name="Ma J."/>
        </authorList>
    </citation>
    <scope>NUCLEOTIDE SEQUENCE [LARGE SCALE GENOMIC DNA]</scope>
    <source>
        <strain evidence="3">CCUG 54939</strain>
    </source>
</reference>
<dbReference type="EMBL" id="JBHSAF010000002">
    <property type="protein sequence ID" value="MFC3912744.1"/>
    <property type="molecule type" value="Genomic_DNA"/>
</dbReference>
<organism evidence="2 3">
    <name type="scientific">Pseudaeromonas sharmana</name>
    <dbReference type="NCBI Taxonomy" id="328412"/>
    <lineage>
        <taxon>Bacteria</taxon>
        <taxon>Pseudomonadati</taxon>
        <taxon>Pseudomonadota</taxon>
        <taxon>Gammaproteobacteria</taxon>
        <taxon>Aeromonadales</taxon>
        <taxon>Aeromonadaceae</taxon>
        <taxon>Pseudaeromonas</taxon>
    </lineage>
</organism>
<dbReference type="Pfam" id="PF04970">
    <property type="entry name" value="LRAT"/>
    <property type="match status" value="1"/>
</dbReference>
<comment type="caution">
    <text evidence="2">The sequence shown here is derived from an EMBL/GenBank/DDBJ whole genome shotgun (WGS) entry which is preliminary data.</text>
</comment>
<dbReference type="InterPro" id="IPR007053">
    <property type="entry name" value="LRAT_dom"/>
</dbReference>
<sequence length="179" mass="20114">MFPFIMPALKILSTYLVTNKVNSYVNEHTPMGSLKKSFVDNVLRDKVNPIKGSILHCSLFGAEHTGVYIGNNRIVELLGTGEIRVATPEMFIDGTNAMSIYVACNGVEPLGGEHIANRAEMMTRSRRNYHLLKDNCHQFTTGCITGEFENSSNFFASVEYSIKKNMNNGNSIEWRVWDI</sequence>
<evidence type="ECO:0000259" key="1">
    <source>
        <dbReference type="Pfam" id="PF04970"/>
    </source>
</evidence>
<gene>
    <name evidence="2" type="ORF">ACFOSS_04560</name>
</gene>
<keyword evidence="2" id="KW-0808">Transferase</keyword>
<keyword evidence="2" id="KW-0012">Acyltransferase</keyword>